<dbReference type="SMART" id="SM00933">
    <property type="entry name" value="NurA"/>
    <property type="match status" value="1"/>
</dbReference>
<feature type="domain" description="NurA" evidence="1">
    <location>
        <begin position="40"/>
        <end position="222"/>
    </location>
</feature>
<reference evidence="2" key="1">
    <citation type="submission" date="2008-03" db="EMBL/GenBank/DDBJ databases">
        <title>Complete sequence of Thermoproteus neutrophilus V24Sta.</title>
        <authorList>
            <consortium name="US DOE Joint Genome Institute"/>
            <person name="Copeland A."/>
            <person name="Lucas S."/>
            <person name="Lapidus A."/>
            <person name="Glavina del Rio T."/>
            <person name="Dalin E."/>
            <person name="Tice H."/>
            <person name="Bruce D."/>
            <person name="Goodwin L."/>
            <person name="Pitluck S."/>
            <person name="Sims D."/>
            <person name="Brettin T."/>
            <person name="Detter J.C."/>
            <person name="Han C."/>
            <person name="Kuske C.R."/>
            <person name="Schmutz J."/>
            <person name="Larimer F."/>
            <person name="Land M."/>
            <person name="Hauser L."/>
            <person name="Kyrpides N."/>
            <person name="Mikhailova N."/>
            <person name="Biddle J.F."/>
            <person name="Zhang Z."/>
            <person name="Fitz-Gibbon S.T."/>
            <person name="Lowe T.M."/>
            <person name="Saltikov C."/>
            <person name="House C.H."/>
            <person name="Richardson P."/>
        </authorList>
    </citation>
    <scope>NUCLEOTIDE SEQUENCE [LARGE SCALE GENOMIC DNA]</scope>
    <source>
        <strain evidence="2">V24Sta</strain>
    </source>
</reference>
<dbReference type="Proteomes" id="UP000001694">
    <property type="component" value="Chromosome"/>
</dbReference>
<dbReference type="STRING" id="444157.Tneu_1410"/>
<dbReference type="HOGENOM" id="CLU_1113912_0_0_2"/>
<name>B1Y9A6_PYRNV</name>
<evidence type="ECO:0000313" key="3">
    <source>
        <dbReference type="Proteomes" id="UP000001694"/>
    </source>
</evidence>
<dbReference type="eggNOG" id="arCOG05577">
    <property type="taxonomic scope" value="Archaea"/>
</dbReference>
<dbReference type="GeneID" id="6165332"/>
<sequence length="249" mass="28481">MRQLLSEVLRFAELEFATPEPEPTGELVELVHACEAEESPEYYAVDSGYAVYRVGSVDVLLQSLVAVGRDVRRRFILRRVEKDHHLEARENELRFAESIGAEVVLVDGPLTPYVNISELIGVSKEPRLVRYGPRIEDPEKRRRFMKLAELLGEREAAGLLLRRAPRGSFLTPVDLGGLYGTFFKSDWVIYVEFPKKTSAERICALFKRYPIKLRLAHHLAKVSSRQANAVWTVLANVLHRPIHRPRELL</sequence>
<dbReference type="EMBL" id="CP001014">
    <property type="protein sequence ID" value="ACB40335.1"/>
    <property type="molecule type" value="Genomic_DNA"/>
</dbReference>
<proteinExistence type="predicted"/>
<dbReference type="Pfam" id="PF09376">
    <property type="entry name" value="NurA"/>
    <property type="match status" value="1"/>
</dbReference>
<evidence type="ECO:0000313" key="2">
    <source>
        <dbReference type="EMBL" id="ACB40335.1"/>
    </source>
</evidence>
<keyword evidence="3" id="KW-1185">Reference proteome</keyword>
<organism evidence="2 3">
    <name type="scientific">Pyrobaculum neutrophilum (strain DSM 2338 / JCM 9278 / NBRC 100436 / V24Sta)</name>
    <name type="common">Thermoproteus neutrophilus</name>
    <dbReference type="NCBI Taxonomy" id="444157"/>
    <lineage>
        <taxon>Archaea</taxon>
        <taxon>Thermoproteota</taxon>
        <taxon>Thermoprotei</taxon>
        <taxon>Thermoproteales</taxon>
        <taxon>Thermoproteaceae</taxon>
        <taxon>Pyrobaculum</taxon>
    </lineage>
</organism>
<gene>
    <name evidence="2" type="ordered locus">Tneu_1410</name>
</gene>
<protein>
    <recommendedName>
        <fullName evidence="1">NurA domain-containing protein</fullName>
    </recommendedName>
</protein>
<dbReference type="KEGG" id="tne:Tneu_1410"/>
<evidence type="ECO:0000259" key="1">
    <source>
        <dbReference type="SMART" id="SM00933"/>
    </source>
</evidence>
<dbReference type="RefSeq" id="WP_012350754.1">
    <property type="nucleotide sequence ID" value="NC_010525.1"/>
</dbReference>
<dbReference type="InterPro" id="IPR018977">
    <property type="entry name" value="NurA_domain"/>
</dbReference>
<accession>B1Y9A6</accession>
<dbReference type="AlphaFoldDB" id="B1Y9A6"/>
<dbReference type="OrthoDB" id="25114at2157"/>